<feature type="transmembrane region" description="Helical" evidence="1">
    <location>
        <begin position="49"/>
        <end position="66"/>
    </location>
</feature>
<evidence type="ECO:0000256" key="1">
    <source>
        <dbReference type="SAM" id="Phobius"/>
    </source>
</evidence>
<accession>U2KLP0</accession>
<gene>
    <name evidence="2" type="ORF">HMPREF9145_1866</name>
</gene>
<organism evidence="2 3">
    <name type="scientific">Segatella salivae F0493</name>
    <dbReference type="NCBI Taxonomy" id="1395125"/>
    <lineage>
        <taxon>Bacteria</taxon>
        <taxon>Pseudomonadati</taxon>
        <taxon>Bacteroidota</taxon>
        <taxon>Bacteroidia</taxon>
        <taxon>Bacteroidales</taxon>
        <taxon>Prevotellaceae</taxon>
        <taxon>Segatella</taxon>
    </lineage>
</organism>
<reference evidence="2 3" key="1">
    <citation type="submission" date="2013-08" db="EMBL/GenBank/DDBJ databases">
        <authorList>
            <person name="Durkin A.S."/>
            <person name="Haft D.R."/>
            <person name="McCorrison J."/>
            <person name="Torralba M."/>
            <person name="Gillis M."/>
            <person name="Haft D.H."/>
            <person name="Methe B."/>
            <person name="Sutton G."/>
            <person name="Nelson K.E."/>
        </authorList>
    </citation>
    <scope>NUCLEOTIDE SEQUENCE [LARGE SCALE GENOMIC DNA]</scope>
    <source>
        <strain evidence="2 3">F0493</strain>
    </source>
</reference>
<sequence>MHYTTNLCGVILHNVTKSTIWVNAIASVVSLSLLQAAKDSTSTSPTNMKFFIPFIASFMLVFMLALL</sequence>
<name>U2KLP0_9BACT</name>
<protein>
    <submittedName>
        <fullName evidence="2">Uncharacterized protein</fullName>
    </submittedName>
</protein>
<keyword evidence="1" id="KW-0812">Transmembrane</keyword>
<dbReference type="EMBL" id="AWGW01000026">
    <property type="protein sequence ID" value="ERJ99406.1"/>
    <property type="molecule type" value="Genomic_DNA"/>
</dbReference>
<feature type="transmembrane region" description="Helical" evidence="1">
    <location>
        <begin position="20"/>
        <end position="37"/>
    </location>
</feature>
<proteinExistence type="predicted"/>
<evidence type="ECO:0000313" key="3">
    <source>
        <dbReference type="Proteomes" id="UP000017023"/>
    </source>
</evidence>
<keyword evidence="1" id="KW-1133">Transmembrane helix</keyword>
<dbReference type="AlphaFoldDB" id="U2KLP0"/>
<keyword evidence="1" id="KW-0472">Membrane</keyword>
<comment type="caution">
    <text evidence="2">The sequence shown here is derived from an EMBL/GenBank/DDBJ whole genome shotgun (WGS) entry which is preliminary data.</text>
</comment>
<evidence type="ECO:0000313" key="2">
    <source>
        <dbReference type="EMBL" id="ERJ99406.1"/>
    </source>
</evidence>
<dbReference type="Proteomes" id="UP000017023">
    <property type="component" value="Unassembled WGS sequence"/>
</dbReference>